<dbReference type="AlphaFoldDB" id="A0A090TQZ3"/>
<dbReference type="GO" id="GO:0005509">
    <property type="term" value="F:calcium ion binding"/>
    <property type="evidence" value="ECO:0007669"/>
    <property type="project" value="InterPro"/>
</dbReference>
<keyword evidence="1" id="KW-0106">Calcium</keyword>
<dbReference type="InterPro" id="IPR011049">
    <property type="entry name" value="Serralysin-like_metalloprot_C"/>
</dbReference>
<protein>
    <submittedName>
        <fullName evidence="2">RTX toxins and related Ca2+-binding proteins</fullName>
    </submittedName>
</protein>
<comment type="caution">
    <text evidence="2">The sequence shown here is derived from an EMBL/GenBank/DDBJ whole genome shotgun (WGS) entry which is preliminary data.</text>
</comment>
<evidence type="ECO:0000313" key="3">
    <source>
        <dbReference type="Proteomes" id="UP000029224"/>
    </source>
</evidence>
<dbReference type="Proteomes" id="UP000029224">
    <property type="component" value="Unassembled WGS sequence"/>
</dbReference>
<proteinExistence type="predicted"/>
<dbReference type="Gene3D" id="2.150.10.10">
    <property type="entry name" value="Serralysin-like metalloprotease, C-terminal"/>
    <property type="match status" value="1"/>
</dbReference>
<organism evidence="2 3">
    <name type="scientific">Vibrio maritimus</name>
    <dbReference type="NCBI Taxonomy" id="990268"/>
    <lineage>
        <taxon>Bacteria</taxon>
        <taxon>Pseudomonadati</taxon>
        <taxon>Pseudomonadota</taxon>
        <taxon>Gammaproteobacteria</taxon>
        <taxon>Vibrionales</taxon>
        <taxon>Vibrionaceae</taxon>
        <taxon>Vibrio</taxon>
    </lineage>
</organism>
<dbReference type="InterPro" id="IPR001343">
    <property type="entry name" value="Hemolysn_Ca-bd"/>
</dbReference>
<name>A0A090TQZ3_9VIBR</name>
<accession>A0A090TQZ3</accession>
<dbReference type="Pfam" id="PF00353">
    <property type="entry name" value="HemolysinCabind"/>
    <property type="match status" value="1"/>
</dbReference>
<keyword evidence="3" id="KW-1185">Reference proteome</keyword>
<reference evidence="2 3" key="2">
    <citation type="submission" date="2014-09" db="EMBL/GenBank/DDBJ databases">
        <authorList>
            <consortium name="NBRP consortium"/>
            <person name="Sawabe T."/>
            <person name="Meirelles P."/>
            <person name="Nakanishi M."/>
            <person name="Sayaka M."/>
            <person name="Hattori M."/>
            <person name="Ohkuma M."/>
        </authorList>
    </citation>
    <scope>NUCLEOTIDE SEQUENCE [LARGE SCALE GENOMIC DNA]</scope>
    <source>
        <strain evidence="2 3">JCM 19240</strain>
    </source>
</reference>
<dbReference type="SUPFAM" id="SSF51120">
    <property type="entry name" value="beta-Roll"/>
    <property type="match status" value="1"/>
</dbReference>
<evidence type="ECO:0000313" key="2">
    <source>
        <dbReference type="EMBL" id="GAL33527.1"/>
    </source>
</evidence>
<dbReference type="EMBL" id="BBMT01000003">
    <property type="protein sequence ID" value="GAL33527.1"/>
    <property type="molecule type" value="Genomic_DNA"/>
</dbReference>
<sequence>MGVNPIADEIEFFNVPEKVNGNEDAVIDIPIDIVSQETNSNESIALLITAKAVNDSSSIDDIASIRIDGKTARFVQVGDTATAVIIVAASSINSIELFAGDAFGDIDLTIRADARDTATVLGSNKGDFGPAKQETIRLKITPEPDAPILELTHDNILAEASSDTPLGLSLNLVNPAADEQGMLTIEGLPDEVELTAGQRVGDDWEVSQDDIADLAIKADSDLQNDLNFTLVLKPSAELNGNTADGAVETIDVEWYAKGDQTLSGNYQRDYISSGSGDDVMTGGLGADTFAFTGEDIGILAHTDTITDFDVSANTDSIDLSQVLSATNATDADKQLDLVEDGTSLRIDLKPNEGSVRHHIVLENTTLDDLYGSDATGVSEADIIQKMLDDQNLILSSN</sequence>
<reference evidence="2 3" key="1">
    <citation type="submission" date="2014-09" db="EMBL/GenBank/DDBJ databases">
        <title>Vibrio maritimus JCM 19240. (C210) whole genome shotgun sequence.</title>
        <authorList>
            <person name="Sawabe T."/>
            <person name="Meirelles P."/>
            <person name="Nakanishi M."/>
            <person name="Sayaka M."/>
            <person name="Hattori M."/>
            <person name="Ohkuma M."/>
        </authorList>
    </citation>
    <scope>NUCLEOTIDE SEQUENCE [LARGE SCALE GENOMIC DNA]</scope>
    <source>
        <strain evidence="2 3">JCM 19240</strain>
    </source>
</reference>
<evidence type="ECO:0000256" key="1">
    <source>
        <dbReference type="ARBA" id="ARBA00022837"/>
    </source>
</evidence>
<dbReference type="InterPro" id="IPR019960">
    <property type="entry name" value="T1SS_VCA0849"/>
</dbReference>
<gene>
    <name evidence="2" type="ORF">JCM19240_2223</name>
</gene>
<dbReference type="NCBIfam" id="TIGR03661">
    <property type="entry name" value="T1SS_VCA0849"/>
    <property type="match status" value="1"/>
</dbReference>